<organism evidence="2 3">
    <name type="scientific">Gemmata massiliana</name>
    <dbReference type="NCBI Taxonomy" id="1210884"/>
    <lineage>
        <taxon>Bacteria</taxon>
        <taxon>Pseudomonadati</taxon>
        <taxon>Planctomycetota</taxon>
        <taxon>Planctomycetia</taxon>
        <taxon>Gemmatales</taxon>
        <taxon>Gemmataceae</taxon>
        <taxon>Gemmata</taxon>
    </lineage>
</organism>
<protein>
    <submittedName>
        <fullName evidence="2">Uncharacterized protein</fullName>
    </submittedName>
</protein>
<feature type="region of interest" description="Disordered" evidence="1">
    <location>
        <begin position="406"/>
        <end position="429"/>
    </location>
</feature>
<evidence type="ECO:0000313" key="3">
    <source>
        <dbReference type="Proteomes" id="UP000464178"/>
    </source>
</evidence>
<reference evidence="2 3" key="1">
    <citation type="submission" date="2019-05" db="EMBL/GenBank/DDBJ databases">
        <authorList>
            <consortium name="Science for Life Laboratories"/>
        </authorList>
    </citation>
    <scope>NUCLEOTIDE SEQUENCE [LARGE SCALE GENOMIC DNA]</scope>
    <source>
        <strain evidence="2">Soil9</strain>
    </source>
</reference>
<proteinExistence type="predicted"/>
<keyword evidence="3" id="KW-1185">Reference proteome</keyword>
<dbReference type="AlphaFoldDB" id="A0A6P2D2B7"/>
<dbReference type="EMBL" id="LR593886">
    <property type="protein sequence ID" value="VTR93540.1"/>
    <property type="molecule type" value="Genomic_DNA"/>
</dbReference>
<accession>A0A6P2D2B7</accession>
<name>A0A6P2D2B7_9BACT</name>
<dbReference type="RefSeq" id="WP_162668251.1">
    <property type="nucleotide sequence ID" value="NZ_LR593886.1"/>
</dbReference>
<sequence>MQRRGPLVLGVLIVILVSAWLLGRSGWFDSKVAEPRPVPSGDQEIAWLHIPTSTDTWENFVWGMKRAEMSTAPSGLRVDDSRAFPTRTTAVPEVVLSRDGFAGKIRVRWYKVTNYAPTTAWIKALAARTPVPLAVVGGWSSDRARELAEAMAGVEWPGQKPLLLLSTATADFVYPDKEGENYQADYQPPKLIELYDRSFRFCFTNKQMAAAVTDFVFSDATLRPGPAVWPGLRAVPGASGGGWAMLPWLAELAGEAQRVQAFAVSWKDDPYSLDLALQFRESIAEQGTMPGRPRLGVESNLVPFSAGRFARPNPYEAQIVDHMLAHPHFPKRGERTILVIPTVTAPARRVLGALAQGNPGAARRLVAVTGDGIPVNALFRDGEFAWPVRSVPIPLVLFTHTNPFDWDEPNDPPPPPGYELAPPTKPGEVKNSTEDIQLFSDLVRTVARSSYPDGSGHVIDGPDALAAGFRALTPTFFDPSGNRLSGSGEHVVVLRPTARVEGVVAYPDAELEVWTRKPGIDWVRIRSRPVIQTVRPTDAGPGD</sequence>
<gene>
    <name evidence="2" type="ORF">SOIL9_41740</name>
</gene>
<evidence type="ECO:0000313" key="2">
    <source>
        <dbReference type="EMBL" id="VTR93540.1"/>
    </source>
</evidence>
<dbReference type="Proteomes" id="UP000464178">
    <property type="component" value="Chromosome"/>
</dbReference>
<dbReference type="KEGG" id="gms:SOIL9_41740"/>
<evidence type="ECO:0000256" key="1">
    <source>
        <dbReference type="SAM" id="MobiDB-lite"/>
    </source>
</evidence>